<keyword evidence="1 3" id="KW-0056">Arginine metabolism</keyword>
<dbReference type="UniPathway" id="UPA00185">
    <property type="reaction ID" value="UER00280"/>
</dbReference>
<dbReference type="InterPro" id="IPR037031">
    <property type="entry name" value="AstB_sf"/>
</dbReference>
<dbReference type="KEGG" id="rdi:CMV14_12380"/>
<feature type="binding site" evidence="3">
    <location>
        <position position="110"/>
    </location>
    <ligand>
        <name>substrate</name>
    </ligand>
</feature>
<feature type="active site" description="Nucleophile" evidence="3">
    <location>
        <position position="355"/>
    </location>
</feature>
<comment type="similarity">
    <text evidence="3">Belongs to the succinylarginine dihydrolase family.</text>
</comment>
<evidence type="ECO:0000256" key="1">
    <source>
        <dbReference type="ARBA" id="ARBA00022503"/>
    </source>
</evidence>
<feature type="binding site" evidence="3">
    <location>
        <position position="207"/>
    </location>
    <ligand>
        <name>substrate</name>
    </ligand>
</feature>
<feature type="active site" evidence="3">
    <location>
        <position position="174"/>
    </location>
</feature>
<evidence type="ECO:0000256" key="2">
    <source>
        <dbReference type="ARBA" id="ARBA00022801"/>
    </source>
</evidence>
<evidence type="ECO:0000313" key="4">
    <source>
        <dbReference type="EMBL" id="PCE44377.1"/>
    </source>
</evidence>
<feature type="binding site" evidence="3">
    <location>
        <begin position="19"/>
        <end position="28"/>
    </location>
    <ligand>
        <name>substrate</name>
    </ligand>
</feature>
<feature type="binding site" evidence="3">
    <location>
        <position position="349"/>
    </location>
    <ligand>
        <name>substrate</name>
    </ligand>
</feature>
<feature type="binding site" evidence="3">
    <location>
        <begin position="137"/>
        <end position="138"/>
    </location>
    <ligand>
        <name>substrate</name>
    </ligand>
</feature>
<accession>A0A2A4FZZ4</accession>
<dbReference type="Pfam" id="PF04996">
    <property type="entry name" value="AstB"/>
    <property type="match status" value="1"/>
</dbReference>
<dbReference type="EC" id="3.5.3.23" evidence="3"/>
<dbReference type="SUPFAM" id="SSF55909">
    <property type="entry name" value="Pentein"/>
    <property type="match status" value="1"/>
</dbReference>
<evidence type="ECO:0000313" key="5">
    <source>
        <dbReference type="Proteomes" id="UP000218934"/>
    </source>
</evidence>
<gene>
    <name evidence="3" type="primary">astB</name>
    <name evidence="4" type="ORF">COO09_01765</name>
</gene>
<feature type="active site" evidence="3">
    <location>
        <position position="240"/>
    </location>
</feature>
<dbReference type="PANTHER" id="PTHR30420:SF2">
    <property type="entry name" value="N-SUCCINYLARGININE DIHYDROLASE"/>
    <property type="match status" value="1"/>
</dbReference>
<dbReference type="HAMAP" id="MF_01172">
    <property type="entry name" value="AstB"/>
    <property type="match status" value="1"/>
</dbReference>
<dbReference type="NCBIfam" id="NF009789">
    <property type="entry name" value="PRK13281.1"/>
    <property type="match status" value="1"/>
</dbReference>
<comment type="catalytic activity">
    <reaction evidence="3">
        <text>N(2)-succinyl-L-arginine + 2 H2O + 2 H(+) = N(2)-succinyl-L-ornithine + 2 NH4(+) + CO2</text>
        <dbReference type="Rhea" id="RHEA:19533"/>
        <dbReference type="ChEBI" id="CHEBI:15377"/>
        <dbReference type="ChEBI" id="CHEBI:15378"/>
        <dbReference type="ChEBI" id="CHEBI:16526"/>
        <dbReference type="ChEBI" id="CHEBI:28938"/>
        <dbReference type="ChEBI" id="CHEBI:58241"/>
        <dbReference type="ChEBI" id="CHEBI:58514"/>
        <dbReference type="EC" id="3.5.3.23"/>
    </reaction>
</comment>
<keyword evidence="2 3" id="KW-0378">Hydrolase</keyword>
<dbReference type="AlphaFoldDB" id="A0A2A4FZZ4"/>
<proteinExistence type="inferred from homology"/>
<name>A0A2A4FZZ4_9SPHN</name>
<reference evidence="4 5" key="1">
    <citation type="submission" date="2017-09" db="EMBL/GenBank/DDBJ databases">
        <title>The Catabolism of 3,6-Dichlorosalicylic acid is Initiated by the Cytochrome P450 Monooxygenase DsmABC in Rhizorhabdus dicambivorans Ndbn-20.</title>
        <authorList>
            <person name="Na L."/>
        </authorList>
    </citation>
    <scope>NUCLEOTIDE SEQUENCE [LARGE SCALE GENOMIC DNA]</scope>
    <source>
        <strain evidence="4 5">Ndbn-20m</strain>
    </source>
</reference>
<dbReference type="InterPro" id="IPR007079">
    <property type="entry name" value="SuccinylArg_d-Hdrlase_AstB"/>
</dbReference>
<evidence type="ECO:0000256" key="3">
    <source>
        <dbReference type="HAMAP-Rule" id="MF_01172"/>
    </source>
</evidence>
<protein>
    <recommendedName>
        <fullName evidence="3">N-succinylarginine dihydrolase</fullName>
        <ecNumber evidence="3">3.5.3.23</ecNumber>
    </recommendedName>
</protein>
<dbReference type="Gene3D" id="3.75.10.20">
    <property type="entry name" value="Succinylarginine dihydrolase"/>
    <property type="match status" value="1"/>
</dbReference>
<sequence>MTTREINFDGLIGPVHNYAGLSPGNIASATNAGAVSQPRAAALQGLAKMKRLMDRGLVQGFLPPPRRPATAALRALGYGGSDREVLAAAASDDPILFNNACSASAMWAANAATVIAAPDSGDGRVHLVTANLATMLHRSFEAPDSFRMLRTIFRDGDHFMVHPALPGTQHFSDEGAANHMRIAPEHGARGLNIFIHGAPRGSRFPERQARRAGEAVARLAGVDGFHMLQSQEAIEAGAFHNDVVAVANENVLLAHAHAFADRDALFAAAGRAVPGFVAVEVDSIGLDDAIGSYLFNSQLVTLPEAGMALVLPSECRDNPRVWTAVEAILAANNPINEAIVVDVRESMRNGGGPACLRLRVPVDEAARAAIDPRFLLDERRWETLCALVERHWPESIDAAQLADPALWDAVGAAHDALDALLARI</sequence>
<dbReference type="GO" id="GO:0009015">
    <property type="term" value="F:N-succinylarginine dihydrolase activity"/>
    <property type="evidence" value="ECO:0007669"/>
    <property type="project" value="UniProtKB-UniRule"/>
</dbReference>
<comment type="pathway">
    <text evidence="3">Amino-acid degradation; L-arginine degradation via AST pathway; L-glutamate and succinate from L-arginine: step 2/5.</text>
</comment>
<organism evidence="4 5">
    <name type="scientific">Rhizorhabdus dicambivorans</name>
    <dbReference type="NCBI Taxonomy" id="1850238"/>
    <lineage>
        <taxon>Bacteria</taxon>
        <taxon>Pseudomonadati</taxon>
        <taxon>Pseudomonadota</taxon>
        <taxon>Alphaproteobacteria</taxon>
        <taxon>Sphingomonadales</taxon>
        <taxon>Sphingomonadaceae</taxon>
        <taxon>Rhizorhabdus</taxon>
    </lineage>
</organism>
<dbReference type="GO" id="GO:0019545">
    <property type="term" value="P:L-arginine catabolic process to succinate"/>
    <property type="evidence" value="ECO:0007669"/>
    <property type="project" value="UniProtKB-UniRule"/>
</dbReference>
<feature type="binding site" evidence="3">
    <location>
        <position position="242"/>
    </location>
    <ligand>
        <name>substrate</name>
    </ligand>
</feature>
<dbReference type="PANTHER" id="PTHR30420">
    <property type="entry name" value="N-SUCCINYLARGININE DIHYDROLASE"/>
    <property type="match status" value="1"/>
</dbReference>
<keyword evidence="5" id="KW-1185">Reference proteome</keyword>
<dbReference type="OrthoDB" id="248552at2"/>
<comment type="caution">
    <text evidence="4">The sequence shown here is derived from an EMBL/GenBank/DDBJ whole genome shotgun (WGS) entry which is preliminary data.</text>
</comment>
<comment type="function">
    <text evidence="3">Catalyzes the hydrolysis of N(2)-succinylarginine into N(2)-succinylornithine, ammonia and CO(2).</text>
</comment>
<dbReference type="Proteomes" id="UP000218934">
    <property type="component" value="Unassembled WGS sequence"/>
</dbReference>
<dbReference type="GO" id="GO:0019544">
    <property type="term" value="P:L-arginine catabolic process to L-glutamate"/>
    <property type="evidence" value="ECO:0007669"/>
    <property type="project" value="UniProtKB-UniRule"/>
</dbReference>
<dbReference type="RefSeq" id="WP_066959214.1">
    <property type="nucleotide sequence ID" value="NZ_CP023449.1"/>
</dbReference>
<comment type="subunit">
    <text evidence="3">Homodimer.</text>
</comment>
<dbReference type="EMBL" id="NWUF01000001">
    <property type="protein sequence ID" value="PCE44377.1"/>
    <property type="molecule type" value="Genomic_DNA"/>
</dbReference>